<dbReference type="Ensembl" id="ENSEBUT00000016525.1">
    <property type="protein sequence ID" value="ENSEBUP00000015949.1"/>
    <property type="gene ID" value="ENSEBUG00000010033.1"/>
</dbReference>
<dbReference type="Pfam" id="PF15128">
    <property type="entry name" value="T_cell_tran_alt"/>
    <property type="match status" value="1"/>
</dbReference>
<accession>A0A8C4QID8</accession>
<dbReference type="AlphaFoldDB" id="A0A8C4QID8"/>
<evidence type="ECO:0000313" key="3">
    <source>
        <dbReference type="Proteomes" id="UP000694388"/>
    </source>
</evidence>
<keyword evidence="1" id="KW-1133">Transmembrane helix</keyword>
<protein>
    <submittedName>
        <fullName evidence="2">Uncharacterized protein</fullName>
    </submittedName>
</protein>
<organism evidence="2 3">
    <name type="scientific">Eptatretus burgeri</name>
    <name type="common">Inshore hagfish</name>
    <dbReference type="NCBI Taxonomy" id="7764"/>
    <lineage>
        <taxon>Eukaryota</taxon>
        <taxon>Metazoa</taxon>
        <taxon>Chordata</taxon>
        <taxon>Craniata</taxon>
        <taxon>Vertebrata</taxon>
        <taxon>Cyclostomata</taxon>
        <taxon>Myxini</taxon>
        <taxon>Myxiniformes</taxon>
        <taxon>Myxinidae</taxon>
        <taxon>Eptatretinae</taxon>
        <taxon>Eptatretus</taxon>
    </lineage>
</organism>
<proteinExistence type="predicted"/>
<evidence type="ECO:0000256" key="1">
    <source>
        <dbReference type="SAM" id="Phobius"/>
    </source>
</evidence>
<name>A0A8C4QID8_EPTBU</name>
<sequence length="177" mass="19575">MEHLWEAVGLPSLLTDAQAWYSDLLTASNSVLATVHTGPGSGLALKAAGLYLLLSLVLVWLAWRTYGDTIAQIYLRQGRGKKTTATTLRRNRVKLQVSWFLSAMEGTCTAPWTCCNYKKENILASFFQTLGTDTRTWNRQENAANGKLWDTAAATSFCSSTNCMDILVLIPQSSDLY</sequence>
<reference evidence="2" key="1">
    <citation type="submission" date="2025-08" db="UniProtKB">
        <authorList>
            <consortium name="Ensembl"/>
        </authorList>
    </citation>
    <scope>IDENTIFICATION</scope>
</reference>
<keyword evidence="1" id="KW-0472">Membrane</keyword>
<dbReference type="InterPro" id="IPR016560">
    <property type="entry name" value="TCTA"/>
</dbReference>
<dbReference type="Proteomes" id="UP000694388">
    <property type="component" value="Unplaced"/>
</dbReference>
<keyword evidence="1" id="KW-0812">Transmembrane</keyword>
<feature type="transmembrane region" description="Helical" evidence="1">
    <location>
        <begin position="43"/>
        <end position="63"/>
    </location>
</feature>
<keyword evidence="3" id="KW-1185">Reference proteome</keyword>
<evidence type="ECO:0000313" key="2">
    <source>
        <dbReference type="Ensembl" id="ENSEBUP00000015949.1"/>
    </source>
</evidence>
<reference evidence="2" key="2">
    <citation type="submission" date="2025-09" db="UniProtKB">
        <authorList>
            <consortium name="Ensembl"/>
        </authorList>
    </citation>
    <scope>IDENTIFICATION</scope>
</reference>